<organism evidence="4 5">
    <name type="scientific">Neolewinella litorea</name>
    <dbReference type="NCBI Taxonomy" id="2562452"/>
    <lineage>
        <taxon>Bacteria</taxon>
        <taxon>Pseudomonadati</taxon>
        <taxon>Bacteroidota</taxon>
        <taxon>Saprospiria</taxon>
        <taxon>Saprospirales</taxon>
        <taxon>Lewinellaceae</taxon>
        <taxon>Neolewinella</taxon>
    </lineage>
</organism>
<feature type="region of interest" description="Disordered" evidence="2">
    <location>
        <begin position="1"/>
        <end position="152"/>
    </location>
</feature>
<protein>
    <recommendedName>
        <fullName evidence="3">Novel toxin 15 domain-containing protein</fullName>
    </recommendedName>
</protein>
<evidence type="ECO:0000313" key="4">
    <source>
        <dbReference type="EMBL" id="THH39403.1"/>
    </source>
</evidence>
<feature type="coiled-coil region" evidence="1">
    <location>
        <begin position="540"/>
        <end position="574"/>
    </location>
</feature>
<feature type="compositionally biased region" description="Low complexity" evidence="2">
    <location>
        <begin position="108"/>
        <end position="139"/>
    </location>
</feature>
<accession>A0A4V3XL42</accession>
<evidence type="ECO:0000256" key="2">
    <source>
        <dbReference type="SAM" id="MobiDB-lite"/>
    </source>
</evidence>
<comment type="caution">
    <text evidence="4">The sequence shown here is derived from an EMBL/GenBank/DDBJ whole genome shotgun (WGS) entry which is preliminary data.</text>
</comment>
<feature type="region of interest" description="Disordered" evidence="2">
    <location>
        <begin position="176"/>
        <end position="202"/>
    </location>
</feature>
<feature type="region of interest" description="Disordered" evidence="2">
    <location>
        <begin position="227"/>
        <end position="257"/>
    </location>
</feature>
<keyword evidence="5" id="KW-1185">Reference proteome</keyword>
<feature type="compositionally biased region" description="Low complexity" evidence="2">
    <location>
        <begin position="48"/>
        <end position="87"/>
    </location>
</feature>
<feature type="domain" description="Novel toxin 15" evidence="3">
    <location>
        <begin position="1157"/>
        <end position="1253"/>
    </location>
</feature>
<feature type="domain" description="Novel toxin 15" evidence="3">
    <location>
        <begin position="1282"/>
        <end position="1367"/>
    </location>
</feature>
<dbReference type="InterPro" id="IPR028949">
    <property type="entry name" value="Ntox15"/>
</dbReference>
<feature type="coiled-coil region" evidence="1">
    <location>
        <begin position="1198"/>
        <end position="1225"/>
    </location>
</feature>
<evidence type="ECO:0000256" key="1">
    <source>
        <dbReference type="SAM" id="Coils"/>
    </source>
</evidence>
<sequence>MRERQRARRAPPPPARARQPLIPVRGGPDALLPVITAPAPRRPEIAPPEEGVAVAPAPEIAPEAAPAETAPETATPDAETEAAGPAPMEVALLIPPPPPDLESRTMQGARAASRAMGGAGTATRALPPAAANTAAARANVQEPAEETTARAQGALTAALREQPAPSPEIEQLCADIQDAIENRRPPDEDSLRRTNPEAEAQAVGQALNDDITEESQGVATDYNAVNAPAAGTPAQNSAPLPQTPATLATPPVNAAAATPPAVPAGDLSLDADVAATQTQVEEAGMTTEPAQLITTGPVADARAGMGELEQAAAVAPEEVLRQQNEAINASREAALQVESQALAALERSRSGTVQDTLTAQLAMAGSEEEQRVAAAAAAETIFTTAQTAVNNLLTPMVSTAMSMWNTGKDRIASAFDAELQEAKRLVDERHEGVGGAIVSIWDSATGLPDYITDIYTRAERTFGRDICTLIREVSTYVNGIVIACEELIDNADRDIKELFSQLPESLQGWATEQQAGFQGRLDGLRDNVHETQQNFTNDLVSQAGDAVQEARERIDALREAAKGLIQKVADAVNAFIDDPVRAIINGLLMLVGIAPAAFWALIARIEQVASDIADDPQTFATNLLAALRLGFEKFFGNFFSHLLTGFVKWLFSAMKTVGVQLPADTSLKSIITFFLQLMGLTWANIRKILVKYIGERNVALLEKAYELLSVLINEGPGGIFELIKQKLDPNQIFSTIVEAAVHYMVETIAKQVATRILLLFNPVGAIAQAIEAIFRVLKWVFENAARIFQLVETVVNGMAELIAGNIEGMAKKTEQALAGMLVPVIDFIAGYLGMGDLPQKIAGVVGSFQQMVLGAVDRAIAFLVEKAKALLERLGLGKKQGEAGLDEEVGEQKSFSGGGESHRLWIDVRSGTRVMVASTPRPLEQLLNQWNGKLGTLDPQTRDEASGLLAKVSSQNGIVLQEAEQAKQAIAGAKSDPENAQKVTAAKQEDDQVEDLEGQMTPDLARLFDIFEGGIPFSPINKTVNLSTARLALDIVVAGTQLAVKLDNADIQQQLNQMIYGPTAQAHHQHGNQLIQTIAQQSSESISFIHQVTPSNGRVLSPLLEEVNRHATTISDQLATLAPTKAHSLTHLKAPPPHNIQREEVTFNTSFTLTTVLAEYDRQLRLQQDGINALLVDQWILNRNSYSLDPAVMVSLDAEQRRVLLAELKNRADEAEARSGNRTAKYRNAQAAIQAAIDHHDDATFTPDFAAIGAVTGRFGNESSWRNQNIGELNEIKAAMDQVITGWSAVVTSVNILHNADQIAGGFGMIPEVISVPKPVDPTDNHLPWLNYIQQLTQYVGAANVNQSIGSNWKNNIDALEGSIKNRYPSEGWAIWKMNVTLRRT</sequence>
<dbReference type="RefSeq" id="WP_136459536.1">
    <property type="nucleotide sequence ID" value="NZ_SRSF01000004.1"/>
</dbReference>
<feature type="compositionally biased region" description="Basic and acidic residues" evidence="2">
    <location>
        <begin position="180"/>
        <end position="196"/>
    </location>
</feature>
<name>A0A4V3XL42_9BACT</name>
<proteinExistence type="predicted"/>
<dbReference type="Proteomes" id="UP000308528">
    <property type="component" value="Unassembled WGS sequence"/>
</dbReference>
<evidence type="ECO:0000313" key="5">
    <source>
        <dbReference type="Proteomes" id="UP000308528"/>
    </source>
</evidence>
<gene>
    <name evidence="4" type="ORF">E4021_11660</name>
</gene>
<dbReference type="EMBL" id="SRSF01000004">
    <property type="protein sequence ID" value="THH39403.1"/>
    <property type="molecule type" value="Genomic_DNA"/>
</dbReference>
<dbReference type="OrthoDB" id="4317910at2"/>
<feature type="compositionally biased region" description="Low complexity" evidence="2">
    <location>
        <begin position="238"/>
        <end position="257"/>
    </location>
</feature>
<keyword evidence="1" id="KW-0175">Coiled coil</keyword>
<reference evidence="4 5" key="1">
    <citation type="submission" date="2019-04" db="EMBL/GenBank/DDBJ databases">
        <title>Lewinella litorea sp. nov., isolated from a marine sand.</title>
        <authorList>
            <person name="Yoon J.-H."/>
        </authorList>
    </citation>
    <scope>NUCLEOTIDE SEQUENCE [LARGE SCALE GENOMIC DNA]</scope>
    <source>
        <strain evidence="4 5">HSMS-39</strain>
    </source>
</reference>
<dbReference type="Pfam" id="PF15604">
    <property type="entry name" value="Ntox15"/>
    <property type="match status" value="2"/>
</dbReference>
<evidence type="ECO:0000259" key="3">
    <source>
        <dbReference type="Pfam" id="PF15604"/>
    </source>
</evidence>